<evidence type="ECO:0000259" key="8">
    <source>
        <dbReference type="PROSITE" id="PS50041"/>
    </source>
</evidence>
<evidence type="ECO:0000256" key="4">
    <source>
        <dbReference type="ARBA" id="ARBA00023157"/>
    </source>
</evidence>
<dbReference type="PANTHER" id="PTHR44170">
    <property type="entry name" value="PROTEIN SIDEKICK"/>
    <property type="match status" value="1"/>
</dbReference>
<dbReference type="InterPro" id="IPR016187">
    <property type="entry name" value="CTDL_fold"/>
</dbReference>
<sequence>MLYSLTLLTALLGITSSQNIYDCPSSWFTNNGFCYRFEADVPLSYDNARGSCNLNGAGVLSVDNMAENTFIVQWMQQNDPFQQDWYTSGVPVLPGTIVVNGTGFIWESTGEQIDPSLSSVWLNQSSYTGSRKVIIYTYGKTGPGWVLADPTVKRPYICKISMQEAYRIMLTDRGFDYGIDSPDMASLEMGPHFIIQPHSMVVISQPGALTEPVSLDCVVQANPPATYRWFKGDKEITDQTDSRYAITNGKLTIMKPDEAKDSDRYQCRAENKFGTVISTFAEISFGSLGEFNNVPDAGTKAKAYEGATVQCSKIFYKPAISYQWYKGSDQQFIRTQFQTYIFVSNSGKLYFSEVTRNDEDQYSCVAILTGVNRYTIGTDQPPMATSMPIPLVVEDQAPLSEWGPAIQNDFIAVFPKSPMRGQDVRLECFAYGSSTSVFTYQWTREDKPMPGSVVLSDQNRVLTIRDAQLEDSGIYRCTVQRGAAASDTKVMQLMLGAIPYFVSPLEDQHADIDSQLTWICNARGNPEPTYQWFKNGVAITSETSPTIRIQKNVLTITKLDPKVHNGMYQCGATNEHGTSHSNAQLRVLAFAPNINKFPPPSSIIASNGGNLTLRCQPEGSPFPTITWSRGGAAINSDGVKYTILANGNLHITQISAGDKGVYTCKATNSYGEAQASTNLDVTSGATISLPPTNQVAVVNRTVFLVCEASYPTGIDMVHQWTFNGFPLYYDLVHFRQTQGGSPGTNGLYVLNAQFDHEGEYTCTARTPFNAESRSAYLTIQGPPRQPAGIYVQSGTVTQTSAGVVWTEGDNSGGTISVHLIQVSNQFEPGVWEDLLTVSVVESYRPESTTKGKHQVNATGLNPGTGYMFRVIAQNEYGLGTPSDPSSMVQTLSAPPRVYPNHVRGGGGSVGDLTIRWEALKRSQYGVANGTIYYKVYWRRKDETVKDAVWNLITINNDRQEYAVTQVGAEYYYLPYETKVQAVNSEGPGPNSSVVEIYSAENLPIGVPENVNTFTFNSSCITVNWKPVPDDRVHARGKILGYVINYWDEEDDPNLFTRSIRYYGNVDSGLVIGLESQVNTIVDVQVYNSAGLGPRSNTYVMETARLPALHYSEEVRVASAGFGKARVWWRGITTAQIEEDITGWVIWLWTASEDWRGAEMIEIPGNVFMTTLHNISEHRLYAMRIAATSFGGTGKKSPTVYFTT</sequence>
<evidence type="ECO:0000256" key="3">
    <source>
        <dbReference type="ARBA" id="ARBA00023136"/>
    </source>
</evidence>
<dbReference type="InterPro" id="IPR013098">
    <property type="entry name" value="Ig_I-set"/>
</dbReference>
<name>A0A8S3ZSU4_9EUPU</name>
<dbReference type="InterPro" id="IPR003598">
    <property type="entry name" value="Ig_sub2"/>
</dbReference>
<feature type="non-terminal residue" evidence="11">
    <location>
        <position position="1203"/>
    </location>
</feature>
<dbReference type="InterPro" id="IPR036179">
    <property type="entry name" value="Ig-like_dom_sf"/>
</dbReference>
<keyword evidence="6" id="KW-0393">Immunoglobulin domain</keyword>
<dbReference type="GO" id="GO:0007411">
    <property type="term" value="P:axon guidance"/>
    <property type="evidence" value="ECO:0007669"/>
    <property type="project" value="TreeGrafter"/>
</dbReference>
<feature type="chain" id="PRO_5035854919" description="Contactin" evidence="7">
    <location>
        <begin position="18"/>
        <end position="1203"/>
    </location>
</feature>
<dbReference type="InterPro" id="IPR013783">
    <property type="entry name" value="Ig-like_fold"/>
</dbReference>
<feature type="signal peptide" evidence="7">
    <location>
        <begin position="1"/>
        <end position="17"/>
    </location>
</feature>
<feature type="domain" description="Ig-like" evidence="9">
    <location>
        <begin position="592"/>
        <end position="682"/>
    </location>
</feature>
<comment type="subcellular location">
    <subcellularLocation>
        <location evidence="1">Membrane</location>
    </subcellularLocation>
</comment>
<dbReference type="SMART" id="SM00409">
    <property type="entry name" value="IG"/>
    <property type="match status" value="6"/>
</dbReference>
<dbReference type="FunFam" id="2.60.40.10:FF:000004">
    <property type="entry name" value="DCC isoform 1"/>
    <property type="match status" value="1"/>
</dbReference>
<dbReference type="SUPFAM" id="SSF48726">
    <property type="entry name" value="Immunoglobulin"/>
    <property type="match status" value="6"/>
</dbReference>
<dbReference type="Gene3D" id="3.10.100.10">
    <property type="entry name" value="Mannose-Binding Protein A, subunit A"/>
    <property type="match status" value="1"/>
</dbReference>
<feature type="domain" description="Ig-like" evidence="9">
    <location>
        <begin position="499"/>
        <end position="586"/>
    </location>
</feature>
<keyword evidence="5" id="KW-0325">Glycoprotein</keyword>
<feature type="domain" description="Ig-like" evidence="9">
    <location>
        <begin position="295"/>
        <end position="366"/>
    </location>
</feature>
<dbReference type="Pfam" id="PF13927">
    <property type="entry name" value="Ig_3"/>
    <property type="match status" value="2"/>
</dbReference>
<dbReference type="PANTHER" id="PTHR44170:SF6">
    <property type="entry name" value="CONTACTIN"/>
    <property type="match status" value="1"/>
</dbReference>
<dbReference type="InterPro" id="IPR036116">
    <property type="entry name" value="FN3_sf"/>
</dbReference>
<evidence type="ECO:0000259" key="9">
    <source>
        <dbReference type="PROSITE" id="PS50835"/>
    </source>
</evidence>
<dbReference type="SMART" id="SM00408">
    <property type="entry name" value="IGc2"/>
    <property type="match status" value="5"/>
</dbReference>
<feature type="domain" description="Fibronectin type-III" evidence="10">
    <location>
        <begin position="1110"/>
        <end position="1203"/>
    </location>
</feature>
<dbReference type="OrthoDB" id="3666223at2759"/>
<dbReference type="FunFam" id="2.60.40.10:FF:000064">
    <property type="entry name" value="Contactin 1"/>
    <property type="match status" value="1"/>
</dbReference>
<keyword evidence="2" id="KW-0677">Repeat</keyword>
<proteinExistence type="predicted"/>
<evidence type="ECO:0000256" key="2">
    <source>
        <dbReference type="ARBA" id="ARBA00022737"/>
    </source>
</evidence>
<dbReference type="SUPFAM" id="SSF56436">
    <property type="entry name" value="C-type lectin-like"/>
    <property type="match status" value="1"/>
</dbReference>
<dbReference type="SMART" id="SM00034">
    <property type="entry name" value="CLECT"/>
    <property type="match status" value="1"/>
</dbReference>
<evidence type="ECO:0000313" key="12">
    <source>
        <dbReference type="Proteomes" id="UP000678393"/>
    </source>
</evidence>
<dbReference type="Gene3D" id="2.60.40.10">
    <property type="entry name" value="Immunoglobulins"/>
    <property type="match status" value="10"/>
</dbReference>
<evidence type="ECO:0000256" key="7">
    <source>
        <dbReference type="SAM" id="SignalP"/>
    </source>
</evidence>
<evidence type="ECO:0008006" key="13">
    <source>
        <dbReference type="Google" id="ProtNLM"/>
    </source>
</evidence>
<dbReference type="GO" id="GO:0005886">
    <property type="term" value="C:plasma membrane"/>
    <property type="evidence" value="ECO:0007669"/>
    <property type="project" value="TreeGrafter"/>
</dbReference>
<evidence type="ECO:0000259" key="10">
    <source>
        <dbReference type="PROSITE" id="PS50853"/>
    </source>
</evidence>
<dbReference type="EMBL" id="CAJHNH020004246">
    <property type="protein sequence ID" value="CAG5130772.1"/>
    <property type="molecule type" value="Genomic_DNA"/>
</dbReference>
<dbReference type="CDD" id="cd00063">
    <property type="entry name" value="FN3"/>
    <property type="match status" value="3"/>
</dbReference>
<dbReference type="CDD" id="cd00037">
    <property type="entry name" value="CLECT"/>
    <property type="match status" value="1"/>
</dbReference>
<feature type="domain" description="C-type lectin" evidence="8">
    <location>
        <begin position="30"/>
        <end position="159"/>
    </location>
</feature>
<feature type="domain" description="Fibronectin type-III" evidence="10">
    <location>
        <begin position="782"/>
        <end position="893"/>
    </location>
</feature>
<dbReference type="SMART" id="SM00060">
    <property type="entry name" value="FN3"/>
    <property type="match status" value="4"/>
</dbReference>
<dbReference type="Pfam" id="PF00041">
    <property type="entry name" value="fn3"/>
    <property type="match status" value="1"/>
</dbReference>
<accession>A0A8S3ZSU4</accession>
<dbReference type="FunFam" id="2.60.40.10:FF:000028">
    <property type="entry name" value="Neuronal cell adhesion molecule"/>
    <property type="match status" value="1"/>
</dbReference>
<dbReference type="Proteomes" id="UP000678393">
    <property type="component" value="Unassembled WGS sequence"/>
</dbReference>
<evidence type="ECO:0000256" key="6">
    <source>
        <dbReference type="ARBA" id="ARBA00023319"/>
    </source>
</evidence>
<feature type="domain" description="Ig-like" evidence="9">
    <location>
        <begin position="685"/>
        <end position="778"/>
    </location>
</feature>
<dbReference type="InterPro" id="IPR003599">
    <property type="entry name" value="Ig_sub"/>
</dbReference>
<dbReference type="PROSITE" id="PS50835">
    <property type="entry name" value="IG_LIKE"/>
    <property type="match status" value="6"/>
</dbReference>
<feature type="domain" description="Fibronectin type-III" evidence="10">
    <location>
        <begin position="1006"/>
        <end position="1105"/>
    </location>
</feature>
<dbReference type="PROSITE" id="PS50041">
    <property type="entry name" value="C_TYPE_LECTIN_2"/>
    <property type="match status" value="1"/>
</dbReference>
<evidence type="ECO:0000256" key="5">
    <source>
        <dbReference type="ARBA" id="ARBA00023180"/>
    </source>
</evidence>
<dbReference type="SUPFAM" id="SSF49265">
    <property type="entry name" value="Fibronectin type III"/>
    <property type="match status" value="2"/>
</dbReference>
<protein>
    <recommendedName>
        <fullName evidence="13">Contactin</fullName>
    </recommendedName>
</protein>
<comment type="caution">
    <text evidence="11">The sequence shown here is derived from an EMBL/GenBank/DDBJ whole genome shotgun (WGS) entry which is preliminary data.</text>
</comment>
<dbReference type="InterPro" id="IPR003961">
    <property type="entry name" value="FN3_dom"/>
</dbReference>
<keyword evidence="12" id="KW-1185">Reference proteome</keyword>
<dbReference type="Pfam" id="PF07679">
    <property type="entry name" value="I-set"/>
    <property type="match status" value="2"/>
</dbReference>
<keyword evidence="4" id="KW-1015">Disulfide bond</keyword>
<dbReference type="AlphaFoldDB" id="A0A8S3ZSU4"/>
<evidence type="ECO:0000313" key="11">
    <source>
        <dbReference type="EMBL" id="CAG5130772.1"/>
    </source>
</evidence>
<dbReference type="GO" id="GO:0098609">
    <property type="term" value="P:cell-cell adhesion"/>
    <property type="evidence" value="ECO:0007669"/>
    <property type="project" value="TreeGrafter"/>
</dbReference>
<dbReference type="PROSITE" id="PS50853">
    <property type="entry name" value="FN3"/>
    <property type="match status" value="3"/>
</dbReference>
<feature type="domain" description="Ig-like" evidence="9">
    <location>
        <begin position="191"/>
        <end position="284"/>
    </location>
</feature>
<keyword evidence="7" id="KW-0732">Signal</keyword>
<dbReference type="InterPro" id="IPR007110">
    <property type="entry name" value="Ig-like_dom"/>
</dbReference>
<organism evidence="11 12">
    <name type="scientific">Candidula unifasciata</name>
    <dbReference type="NCBI Taxonomy" id="100452"/>
    <lineage>
        <taxon>Eukaryota</taxon>
        <taxon>Metazoa</taxon>
        <taxon>Spiralia</taxon>
        <taxon>Lophotrochozoa</taxon>
        <taxon>Mollusca</taxon>
        <taxon>Gastropoda</taxon>
        <taxon>Heterobranchia</taxon>
        <taxon>Euthyneura</taxon>
        <taxon>Panpulmonata</taxon>
        <taxon>Eupulmonata</taxon>
        <taxon>Stylommatophora</taxon>
        <taxon>Helicina</taxon>
        <taxon>Helicoidea</taxon>
        <taxon>Geomitridae</taxon>
        <taxon>Candidula</taxon>
    </lineage>
</organism>
<dbReference type="InterPro" id="IPR016186">
    <property type="entry name" value="C-type_lectin-like/link_sf"/>
</dbReference>
<gene>
    <name evidence="11" type="ORF">CUNI_LOCUS16330</name>
</gene>
<reference evidence="11" key="1">
    <citation type="submission" date="2021-04" db="EMBL/GenBank/DDBJ databases">
        <authorList>
            <consortium name="Molecular Ecology Group"/>
        </authorList>
    </citation>
    <scope>NUCLEOTIDE SEQUENCE</scope>
</reference>
<feature type="domain" description="Ig-like" evidence="9">
    <location>
        <begin position="404"/>
        <end position="492"/>
    </location>
</feature>
<keyword evidence="3" id="KW-0472">Membrane</keyword>
<dbReference type="InterPro" id="IPR001304">
    <property type="entry name" value="C-type_lectin-like"/>
</dbReference>
<dbReference type="GO" id="GO:0030424">
    <property type="term" value="C:axon"/>
    <property type="evidence" value="ECO:0007669"/>
    <property type="project" value="TreeGrafter"/>
</dbReference>
<evidence type="ECO:0000256" key="1">
    <source>
        <dbReference type="ARBA" id="ARBA00004370"/>
    </source>
</evidence>